<evidence type="ECO:0000313" key="1">
    <source>
        <dbReference type="EMBL" id="EQD78644.1"/>
    </source>
</evidence>
<organism evidence="1">
    <name type="scientific">mine drainage metagenome</name>
    <dbReference type="NCBI Taxonomy" id="410659"/>
    <lineage>
        <taxon>unclassified sequences</taxon>
        <taxon>metagenomes</taxon>
        <taxon>ecological metagenomes</taxon>
    </lineage>
</organism>
<reference evidence="1" key="1">
    <citation type="submission" date="2013-08" db="EMBL/GenBank/DDBJ databases">
        <authorList>
            <person name="Mendez C."/>
            <person name="Richter M."/>
            <person name="Ferrer M."/>
            <person name="Sanchez J."/>
        </authorList>
    </citation>
    <scope>NUCLEOTIDE SEQUENCE</scope>
</reference>
<name>T1DB37_9ZZZZ</name>
<protein>
    <submittedName>
        <fullName evidence="1">Phage-related integrase</fullName>
    </submittedName>
</protein>
<proteinExistence type="predicted"/>
<sequence>RLGFHSLRSTLIQRLQDVGVHDEIRAAIAGHELDDEHHAAYSRASTPAEMRDAINRVDFGLELDALRAVLNDTAARP</sequence>
<accession>T1DB37</accession>
<reference evidence="1" key="2">
    <citation type="journal article" date="2014" name="ISME J.">
        <title>Microbial stratification in low pH oxic and suboxic macroscopic growths along an acid mine drainage.</title>
        <authorList>
            <person name="Mendez-Garcia C."/>
            <person name="Mesa V."/>
            <person name="Sprenger R.R."/>
            <person name="Richter M."/>
            <person name="Diez M.S."/>
            <person name="Solano J."/>
            <person name="Bargiela R."/>
            <person name="Golyshina O.V."/>
            <person name="Manteca A."/>
            <person name="Ramos J.L."/>
            <person name="Gallego J.R."/>
            <person name="Llorente I."/>
            <person name="Martins Dos Santos V.A."/>
            <person name="Jensen O.N."/>
            <person name="Pelaez A.I."/>
            <person name="Sanchez J."/>
            <person name="Ferrer M."/>
        </authorList>
    </citation>
    <scope>NUCLEOTIDE SEQUENCE</scope>
</reference>
<dbReference type="AlphaFoldDB" id="T1DB37"/>
<dbReference type="EMBL" id="AUZY01000464">
    <property type="protein sequence ID" value="EQD78644.1"/>
    <property type="molecule type" value="Genomic_DNA"/>
</dbReference>
<gene>
    <name evidence="1" type="ORF">B1B_00607</name>
</gene>
<comment type="caution">
    <text evidence="1">The sequence shown here is derived from an EMBL/GenBank/DDBJ whole genome shotgun (WGS) entry which is preliminary data.</text>
</comment>
<feature type="non-terminal residue" evidence="1">
    <location>
        <position position="1"/>
    </location>
</feature>